<evidence type="ECO:0000259" key="1">
    <source>
        <dbReference type="Pfam" id="PF03118"/>
    </source>
</evidence>
<evidence type="ECO:0000313" key="3">
    <source>
        <dbReference type="Proteomes" id="UP000276770"/>
    </source>
</evidence>
<dbReference type="Pfam" id="PF03118">
    <property type="entry name" value="RNA_pol_A_CTD"/>
    <property type="match status" value="1"/>
</dbReference>
<dbReference type="OrthoDB" id="7950977at2"/>
<keyword evidence="3" id="KW-1185">Reference proteome</keyword>
<evidence type="ECO:0000313" key="2">
    <source>
        <dbReference type="EMBL" id="RLQ92316.1"/>
    </source>
</evidence>
<dbReference type="NCBIfam" id="NF005841">
    <property type="entry name" value="PRK07758.1"/>
    <property type="match status" value="1"/>
</dbReference>
<feature type="domain" description="RNA polymerase alpha subunit C-terminal" evidence="1">
    <location>
        <begin position="44"/>
        <end position="92"/>
    </location>
</feature>
<sequence>MTASNSKTSLRTCSKGHEYYKSSDCPVCPICEMERKPESGFMAQLSAPARRALEHNNINTLEQLAGFTEKEILKFHGIGPSSIPKLKQALQEQGLSFKQG</sequence>
<gene>
    <name evidence="2" type="ORF">D9X91_19780</name>
</gene>
<reference evidence="2 3" key="1">
    <citation type="submission" date="2018-10" db="EMBL/GenBank/DDBJ databases">
        <title>Falsibacillus sp. genome draft.</title>
        <authorList>
            <person name="Shi S."/>
        </authorList>
    </citation>
    <scope>NUCLEOTIDE SEQUENCE [LARGE SCALE GENOMIC DNA]</scope>
    <source>
        <strain evidence="2 3">GY 10110</strain>
    </source>
</reference>
<dbReference type="InterPro" id="IPR011260">
    <property type="entry name" value="RNAP_asu_C"/>
</dbReference>
<dbReference type="SUPFAM" id="SSF47789">
    <property type="entry name" value="C-terminal domain of RNA polymerase alpha subunit"/>
    <property type="match status" value="1"/>
</dbReference>
<dbReference type="EMBL" id="RCVZ01000019">
    <property type="protein sequence ID" value="RLQ92316.1"/>
    <property type="molecule type" value="Genomic_DNA"/>
</dbReference>
<proteinExistence type="predicted"/>
<name>A0A3L7JNP4_9BACI</name>
<dbReference type="AlphaFoldDB" id="A0A3L7JNP4"/>
<dbReference type="RefSeq" id="WP_121682381.1">
    <property type="nucleotide sequence ID" value="NZ_RCVZ01000019.1"/>
</dbReference>
<organism evidence="2 3">
    <name type="scientific">Falsibacillus albus</name>
    <dbReference type="NCBI Taxonomy" id="2478915"/>
    <lineage>
        <taxon>Bacteria</taxon>
        <taxon>Bacillati</taxon>
        <taxon>Bacillota</taxon>
        <taxon>Bacilli</taxon>
        <taxon>Bacillales</taxon>
        <taxon>Bacillaceae</taxon>
        <taxon>Falsibacillus</taxon>
    </lineage>
</organism>
<protein>
    <recommendedName>
        <fullName evidence="1">RNA polymerase alpha subunit C-terminal domain-containing protein</fullName>
    </recommendedName>
</protein>
<dbReference type="GO" id="GO:0003677">
    <property type="term" value="F:DNA binding"/>
    <property type="evidence" value="ECO:0007669"/>
    <property type="project" value="InterPro"/>
</dbReference>
<dbReference type="GO" id="GO:0006351">
    <property type="term" value="P:DNA-templated transcription"/>
    <property type="evidence" value="ECO:0007669"/>
    <property type="project" value="InterPro"/>
</dbReference>
<dbReference type="Gene3D" id="1.10.150.20">
    <property type="entry name" value="5' to 3' exonuclease, C-terminal subdomain"/>
    <property type="match status" value="1"/>
</dbReference>
<accession>A0A3L7JNP4</accession>
<dbReference type="GO" id="GO:0003899">
    <property type="term" value="F:DNA-directed RNA polymerase activity"/>
    <property type="evidence" value="ECO:0007669"/>
    <property type="project" value="InterPro"/>
</dbReference>
<dbReference type="Proteomes" id="UP000276770">
    <property type="component" value="Unassembled WGS sequence"/>
</dbReference>
<comment type="caution">
    <text evidence="2">The sequence shown here is derived from an EMBL/GenBank/DDBJ whole genome shotgun (WGS) entry which is preliminary data.</text>
</comment>